<accession>A0A1E5V154</accession>
<reference evidence="1 2" key="1">
    <citation type="submission" date="2016-09" db="EMBL/GenBank/DDBJ databases">
        <title>The draft genome of Dichanthelium oligosanthes: A C3 panicoid grass species.</title>
        <authorList>
            <person name="Studer A.J."/>
            <person name="Schnable J.C."/>
            <person name="Brutnell T.P."/>
        </authorList>
    </citation>
    <scope>NUCLEOTIDE SEQUENCE [LARGE SCALE GENOMIC DNA]</scope>
    <source>
        <strain evidence="2">cv. Kellogg 1175</strain>
        <tissue evidence="1">Leaf</tissue>
    </source>
</reference>
<dbReference type="Proteomes" id="UP000095767">
    <property type="component" value="Unassembled WGS sequence"/>
</dbReference>
<comment type="caution">
    <text evidence="1">The sequence shown here is derived from an EMBL/GenBank/DDBJ whole genome shotgun (WGS) entry which is preliminary data.</text>
</comment>
<name>A0A1E5V154_9POAL</name>
<gene>
    <name evidence="1" type="ORF">BAE44_0020137</name>
</gene>
<evidence type="ECO:0000313" key="2">
    <source>
        <dbReference type="Proteomes" id="UP000095767"/>
    </source>
</evidence>
<sequence>MAYVSCFLAQSTSDYCIIAKGSQLIVFSKSVSMYFSTCQDH</sequence>
<protein>
    <submittedName>
        <fullName evidence="1">Uncharacterized protein</fullName>
    </submittedName>
</protein>
<organism evidence="1 2">
    <name type="scientific">Dichanthelium oligosanthes</name>
    <dbReference type="NCBI Taxonomy" id="888268"/>
    <lineage>
        <taxon>Eukaryota</taxon>
        <taxon>Viridiplantae</taxon>
        <taxon>Streptophyta</taxon>
        <taxon>Embryophyta</taxon>
        <taxon>Tracheophyta</taxon>
        <taxon>Spermatophyta</taxon>
        <taxon>Magnoliopsida</taxon>
        <taxon>Liliopsida</taxon>
        <taxon>Poales</taxon>
        <taxon>Poaceae</taxon>
        <taxon>PACMAD clade</taxon>
        <taxon>Panicoideae</taxon>
        <taxon>Panicodae</taxon>
        <taxon>Paniceae</taxon>
        <taxon>Dichantheliinae</taxon>
        <taxon>Dichanthelium</taxon>
    </lineage>
</organism>
<evidence type="ECO:0000313" key="1">
    <source>
        <dbReference type="EMBL" id="OEL18851.1"/>
    </source>
</evidence>
<dbReference type="EMBL" id="LWDX02055404">
    <property type="protein sequence ID" value="OEL18851.1"/>
    <property type="molecule type" value="Genomic_DNA"/>
</dbReference>
<proteinExistence type="predicted"/>
<dbReference type="AlphaFoldDB" id="A0A1E5V154"/>
<keyword evidence="2" id="KW-1185">Reference proteome</keyword>